<keyword evidence="1" id="KW-0862">Zinc</keyword>
<comment type="caution">
    <text evidence="4">The sequence shown here is derived from an EMBL/GenBank/DDBJ whole genome shotgun (WGS) entry which is preliminary data.</text>
</comment>
<sequence length="738" mass="83931">MSNRWNHSNWTEDDQFLRNFSVGFEQPYTHSSLRGGRDDYTRTGRLCIPDLPEVKQRLHRIIAKKFTEMRPLCWVEMHTPYYPFYEDIDIIGTNRREDDPPENLLMNSKEFWNLRAEILHQLFPEVRCLELTLYKASGWNVQKGINKASFHTVWSQLIVDKERAEAVRKATVSEFERLSVNGPLADLAKRLKRVNECNSWNAIFDVTSVNGGSCRMPFHDKIANGEPEGRPILPVGVWTFTFGDRYDEPWFQQVHASGDLRAEEWLERGTVRVPPDRALTSFRPLKSGWKTAPPADMWKPSPYTSHRTRQNKGAKKMKSQADKWEAQQRRRRRYFKGTPERFKWWIDWLLGDEHGLESTLLPKAHQRTGKKWCWSSKRLKGAVEISEEGEVFIQGNEAQQNELLQLVRQFTEEWTGPTPKATKKVLQNIQNRRNAAAAAAGRRLAVVWHSCVLMPRSVESRQLWSPGDSAPRCTEQCSQEADMVYESQGRTTCDCGPEPVDDDARISEVVEWFQLPGYATLSIHQVKRAEPISASELAREGRTWLAESVAEVYGNRPRWRPRGLEKGGVYVTVRGDAVYVQGAARDALLPVAAALLLNIPASRARWLPSARVFYEKFRPQAEELGPNSTSAAGGAFDLPTALRQAGLDTEGSPEVLHARWEGYQAGLKRASGSRIDCPVCMEPLAPPIALCVQGHAFHEFCLERTFAAAHKTMCPVCRVPVTTPGRLGRDIEALLFPS</sequence>
<dbReference type="Gene3D" id="3.30.40.10">
    <property type="entry name" value="Zinc/RING finger domain, C3HC4 (zinc finger)"/>
    <property type="match status" value="1"/>
</dbReference>
<dbReference type="AlphaFoldDB" id="A0A1Q9DYN7"/>
<name>A0A1Q9DYN7_SYMMI</name>
<feature type="region of interest" description="Disordered" evidence="2">
    <location>
        <begin position="293"/>
        <end position="323"/>
    </location>
</feature>
<keyword evidence="1" id="KW-0863">Zinc-finger</keyword>
<organism evidence="4 5">
    <name type="scientific">Symbiodinium microadriaticum</name>
    <name type="common">Dinoflagellate</name>
    <name type="synonym">Zooxanthella microadriatica</name>
    <dbReference type="NCBI Taxonomy" id="2951"/>
    <lineage>
        <taxon>Eukaryota</taxon>
        <taxon>Sar</taxon>
        <taxon>Alveolata</taxon>
        <taxon>Dinophyceae</taxon>
        <taxon>Suessiales</taxon>
        <taxon>Symbiodiniaceae</taxon>
        <taxon>Symbiodinium</taxon>
    </lineage>
</organism>
<keyword evidence="1" id="KW-0479">Metal-binding</keyword>
<gene>
    <name evidence="4" type="ORF">AK812_SmicGene17040</name>
</gene>
<accession>A0A1Q9DYN7</accession>
<protein>
    <recommendedName>
        <fullName evidence="3">RING-type domain-containing protein</fullName>
    </recommendedName>
</protein>
<evidence type="ECO:0000259" key="3">
    <source>
        <dbReference type="PROSITE" id="PS50089"/>
    </source>
</evidence>
<reference evidence="4 5" key="1">
    <citation type="submission" date="2016-02" db="EMBL/GenBank/DDBJ databases">
        <title>Genome analysis of coral dinoflagellate symbionts highlights evolutionary adaptations to a symbiotic lifestyle.</title>
        <authorList>
            <person name="Aranda M."/>
            <person name="Li Y."/>
            <person name="Liew Y.J."/>
            <person name="Baumgarten S."/>
            <person name="Simakov O."/>
            <person name="Wilson M."/>
            <person name="Piel J."/>
            <person name="Ashoor H."/>
            <person name="Bougouffa S."/>
            <person name="Bajic V.B."/>
            <person name="Ryu T."/>
            <person name="Ravasi T."/>
            <person name="Bayer T."/>
            <person name="Micklem G."/>
            <person name="Kim H."/>
            <person name="Bhak J."/>
            <person name="Lajeunesse T.C."/>
            <person name="Voolstra C.R."/>
        </authorList>
    </citation>
    <scope>NUCLEOTIDE SEQUENCE [LARGE SCALE GENOMIC DNA]</scope>
    <source>
        <strain evidence="4 5">CCMP2467</strain>
    </source>
</reference>
<keyword evidence="5" id="KW-1185">Reference proteome</keyword>
<evidence type="ECO:0000313" key="4">
    <source>
        <dbReference type="EMBL" id="OLQ00294.1"/>
    </source>
</evidence>
<feature type="domain" description="RING-type" evidence="3">
    <location>
        <begin position="677"/>
        <end position="718"/>
    </location>
</feature>
<feature type="compositionally biased region" description="Basic residues" evidence="2">
    <location>
        <begin position="306"/>
        <end position="318"/>
    </location>
</feature>
<dbReference type="PROSITE" id="PS50089">
    <property type="entry name" value="ZF_RING_2"/>
    <property type="match status" value="1"/>
</dbReference>
<dbReference type="InterPro" id="IPR013083">
    <property type="entry name" value="Znf_RING/FYVE/PHD"/>
</dbReference>
<evidence type="ECO:0000256" key="1">
    <source>
        <dbReference type="PROSITE-ProRule" id="PRU00175"/>
    </source>
</evidence>
<dbReference type="EMBL" id="LSRX01000332">
    <property type="protein sequence ID" value="OLQ00294.1"/>
    <property type="molecule type" value="Genomic_DNA"/>
</dbReference>
<dbReference type="Proteomes" id="UP000186817">
    <property type="component" value="Unassembled WGS sequence"/>
</dbReference>
<proteinExistence type="predicted"/>
<dbReference type="SMART" id="SM00184">
    <property type="entry name" value="RING"/>
    <property type="match status" value="1"/>
</dbReference>
<dbReference type="OrthoDB" id="431788at2759"/>
<evidence type="ECO:0000313" key="5">
    <source>
        <dbReference type="Proteomes" id="UP000186817"/>
    </source>
</evidence>
<dbReference type="SUPFAM" id="SSF57850">
    <property type="entry name" value="RING/U-box"/>
    <property type="match status" value="1"/>
</dbReference>
<evidence type="ECO:0000256" key="2">
    <source>
        <dbReference type="SAM" id="MobiDB-lite"/>
    </source>
</evidence>
<dbReference type="GO" id="GO:0008270">
    <property type="term" value="F:zinc ion binding"/>
    <property type="evidence" value="ECO:0007669"/>
    <property type="project" value="UniProtKB-KW"/>
</dbReference>
<dbReference type="InterPro" id="IPR001841">
    <property type="entry name" value="Znf_RING"/>
</dbReference>